<dbReference type="Pfam" id="PF02321">
    <property type="entry name" value="OEP"/>
    <property type="match status" value="2"/>
</dbReference>
<organism evidence="3">
    <name type="scientific">mine drainage metagenome</name>
    <dbReference type="NCBI Taxonomy" id="410659"/>
    <lineage>
        <taxon>unclassified sequences</taxon>
        <taxon>metagenomes</taxon>
        <taxon>ecological metagenomes</taxon>
    </lineage>
</organism>
<evidence type="ECO:0000313" key="3">
    <source>
        <dbReference type="EMBL" id="OIQ98146.1"/>
    </source>
</evidence>
<dbReference type="EMBL" id="MLJW01000123">
    <property type="protein sequence ID" value="OIQ98146.1"/>
    <property type="molecule type" value="Genomic_DNA"/>
</dbReference>
<dbReference type="PANTHER" id="PTHR30203">
    <property type="entry name" value="OUTER MEMBRANE CATION EFFLUX PROTEIN"/>
    <property type="match status" value="1"/>
</dbReference>
<reference evidence="3" key="1">
    <citation type="submission" date="2016-10" db="EMBL/GenBank/DDBJ databases">
        <title>Sequence of Gallionella enrichment culture.</title>
        <authorList>
            <person name="Poehlein A."/>
            <person name="Muehling M."/>
            <person name="Daniel R."/>
        </authorList>
    </citation>
    <scope>NUCLEOTIDE SEQUENCE</scope>
</reference>
<evidence type="ECO:0000256" key="2">
    <source>
        <dbReference type="SAM" id="MobiDB-lite"/>
    </source>
</evidence>
<accession>A0A1J5RR95</accession>
<dbReference type="PROSITE" id="PS51257">
    <property type="entry name" value="PROKAR_LIPOPROTEIN"/>
    <property type="match status" value="1"/>
</dbReference>
<feature type="region of interest" description="Disordered" evidence="2">
    <location>
        <begin position="449"/>
        <end position="471"/>
    </location>
</feature>
<dbReference type="PANTHER" id="PTHR30203:SF24">
    <property type="entry name" value="BLR4935 PROTEIN"/>
    <property type="match status" value="1"/>
</dbReference>
<sequence>MMVLLKKSIVFMLAALLLGCAGFQSKPIAPWDTATAFEARTLDSFGLRDFVRQNGKDVTTWPLTSWDASLLTLAAFYYHPDLDVARAQWGVAQAGVVSAGSIPNPGLSLSTNPASTISRASALPFGWNLDIPIETAGKRGYRIEQSKQLSESARFHLYGAAWQIRSRLKMALVELYSAQEGLMLLQEQEDVRNEMAKLLNRRLEIGEISLPEATQARIALAQNSLAILDVQKRYDTALAQLATAIGLPINSLREMKFSFDELTELPKPETLPSEETRRQALLSRSDLLSALADYEASQAALQLEVAKQYPDIHLGPGYVWDQGERKWSVGLSFSLPIFNRNAGPIAEANARREQAAASFVALQARSINEVDLAWTNYQSAANQLANADSLLKAQQQQQRSITAEFKVGESDRLTLAGSQLELVNAKLARLDALVKEMLSLGLLEDATQHPLTQKELPPNLVETNPRKEEKH</sequence>
<dbReference type="AlphaFoldDB" id="A0A1J5RR95"/>
<evidence type="ECO:0000256" key="1">
    <source>
        <dbReference type="SAM" id="Coils"/>
    </source>
</evidence>
<protein>
    <submittedName>
        <fullName evidence="3">Cobalt-zinc-cadmium resistance protein CzcC</fullName>
    </submittedName>
</protein>
<dbReference type="InterPro" id="IPR003423">
    <property type="entry name" value="OMP_efflux"/>
</dbReference>
<dbReference type="InterPro" id="IPR010131">
    <property type="entry name" value="MdtP/NodT-like"/>
</dbReference>
<dbReference type="GO" id="GO:0015562">
    <property type="term" value="F:efflux transmembrane transporter activity"/>
    <property type="evidence" value="ECO:0007669"/>
    <property type="project" value="InterPro"/>
</dbReference>
<dbReference type="SUPFAM" id="SSF56954">
    <property type="entry name" value="Outer membrane efflux proteins (OEP)"/>
    <property type="match status" value="1"/>
</dbReference>
<comment type="caution">
    <text evidence="3">The sequence shown here is derived from an EMBL/GenBank/DDBJ whole genome shotgun (WGS) entry which is preliminary data.</text>
</comment>
<name>A0A1J5RR95_9ZZZZ</name>
<feature type="coiled-coil region" evidence="1">
    <location>
        <begin position="345"/>
        <end position="397"/>
    </location>
</feature>
<dbReference type="Gene3D" id="1.20.1600.10">
    <property type="entry name" value="Outer membrane efflux proteins (OEP)"/>
    <property type="match status" value="1"/>
</dbReference>
<gene>
    <name evidence="3" type="primary">czcC_12</name>
    <name evidence="3" type="ORF">GALL_199100</name>
</gene>
<proteinExistence type="predicted"/>
<keyword evidence="1" id="KW-0175">Coiled coil</keyword>